<reference evidence="2 3" key="1">
    <citation type="journal article" date="2019" name="Int. J. Syst. Evol. Microbiol.">
        <title>The Global Catalogue of Microorganisms (GCM) 10K type strain sequencing project: providing services to taxonomists for standard genome sequencing and annotation.</title>
        <authorList>
            <consortium name="The Broad Institute Genomics Platform"/>
            <consortium name="The Broad Institute Genome Sequencing Center for Infectious Disease"/>
            <person name="Wu L."/>
            <person name="Ma J."/>
        </authorList>
    </citation>
    <scope>NUCLEOTIDE SEQUENCE [LARGE SCALE GENOMIC DNA]</scope>
    <source>
        <strain evidence="2 3">JCM 10977</strain>
    </source>
</reference>
<evidence type="ECO:0000256" key="1">
    <source>
        <dbReference type="SAM" id="MobiDB-lite"/>
    </source>
</evidence>
<keyword evidence="3" id="KW-1185">Reference proteome</keyword>
<protein>
    <submittedName>
        <fullName evidence="2">Uncharacterized protein</fullName>
    </submittedName>
</protein>
<dbReference type="Proteomes" id="UP001500542">
    <property type="component" value="Unassembled WGS sequence"/>
</dbReference>
<feature type="region of interest" description="Disordered" evidence="1">
    <location>
        <begin position="86"/>
        <end position="129"/>
    </location>
</feature>
<evidence type="ECO:0000313" key="3">
    <source>
        <dbReference type="Proteomes" id="UP001500542"/>
    </source>
</evidence>
<sequence>MQVGGAGLGETHGARVLLGTACDQVLECAGLLGEGGSGLLPGLQKLRGPGQQEAALTGLEVDDQPLQPVGGDQDVLGLLRAVLHRPQFRDRGEQHGEGGTDHQGQQAGRDHRANGQTVSTAHGHRRASL</sequence>
<feature type="compositionally biased region" description="Basic and acidic residues" evidence="1">
    <location>
        <begin position="87"/>
        <end position="100"/>
    </location>
</feature>
<accession>A0ABN1PJ93</accession>
<dbReference type="EMBL" id="BAAAHK010000003">
    <property type="protein sequence ID" value="GAA0928962.1"/>
    <property type="molecule type" value="Genomic_DNA"/>
</dbReference>
<evidence type="ECO:0000313" key="2">
    <source>
        <dbReference type="EMBL" id="GAA0928962.1"/>
    </source>
</evidence>
<proteinExistence type="predicted"/>
<organism evidence="2 3">
    <name type="scientific">Kribbella koreensis</name>
    <dbReference type="NCBI Taxonomy" id="57909"/>
    <lineage>
        <taxon>Bacteria</taxon>
        <taxon>Bacillati</taxon>
        <taxon>Actinomycetota</taxon>
        <taxon>Actinomycetes</taxon>
        <taxon>Propionibacteriales</taxon>
        <taxon>Kribbellaceae</taxon>
        <taxon>Kribbella</taxon>
    </lineage>
</organism>
<gene>
    <name evidence="2" type="ORF">GCM10009554_10970</name>
</gene>
<name>A0ABN1PJ93_9ACTN</name>
<comment type="caution">
    <text evidence="2">The sequence shown here is derived from an EMBL/GenBank/DDBJ whole genome shotgun (WGS) entry which is preliminary data.</text>
</comment>